<evidence type="ECO:0000256" key="6">
    <source>
        <dbReference type="PROSITE-ProRule" id="PRU00169"/>
    </source>
</evidence>
<proteinExistence type="predicted"/>
<evidence type="ECO:0000313" key="10">
    <source>
        <dbReference type="EMBL" id="HIX77142.1"/>
    </source>
</evidence>
<dbReference type="InterPro" id="IPR039420">
    <property type="entry name" value="WalR-like"/>
</dbReference>
<dbReference type="GO" id="GO:0000976">
    <property type="term" value="F:transcription cis-regulatory region binding"/>
    <property type="evidence" value="ECO:0007669"/>
    <property type="project" value="TreeGrafter"/>
</dbReference>
<dbReference type="InterPro" id="IPR016032">
    <property type="entry name" value="Sig_transdc_resp-reg_C-effctor"/>
</dbReference>
<evidence type="ECO:0000259" key="9">
    <source>
        <dbReference type="PROSITE" id="PS51755"/>
    </source>
</evidence>
<reference evidence="10" key="2">
    <citation type="submission" date="2021-04" db="EMBL/GenBank/DDBJ databases">
        <authorList>
            <person name="Gilroy R."/>
        </authorList>
    </citation>
    <scope>NUCLEOTIDE SEQUENCE</scope>
    <source>
        <strain evidence="10">CHK183-1962</strain>
    </source>
</reference>
<feature type="DNA-binding region" description="OmpR/PhoB-type" evidence="7">
    <location>
        <begin position="126"/>
        <end position="223"/>
    </location>
</feature>
<accession>A0A9D2BIX8</accession>
<dbReference type="Proteomes" id="UP000886890">
    <property type="component" value="Unassembled WGS sequence"/>
</dbReference>
<sequence length="223" mass="25748">MYRIMMIEDDPMIAKAVRETLASWGMEVYCVEDFRNVMTEFTSFAPQLVLLDISLPFYNGYHWCQEIRRVSKVPVIFLSSAADKMNIIMAVNMGADDFIAKPFDLNILTAKVQALLRRTYDFGKETNLLEHQGAILDTSSGVFNYQGQRVELTKNEWRILQVLMENKGKAVSRDTLMTRLWESDSFIDDNTLTVNVTRLRRKLEDVGLDHFIRTKKGVGYLVE</sequence>
<dbReference type="PROSITE" id="PS51755">
    <property type="entry name" value="OMPR_PHOB"/>
    <property type="match status" value="1"/>
</dbReference>
<dbReference type="GO" id="GO:0000156">
    <property type="term" value="F:phosphorelay response regulator activity"/>
    <property type="evidence" value="ECO:0007669"/>
    <property type="project" value="TreeGrafter"/>
</dbReference>
<evidence type="ECO:0000256" key="1">
    <source>
        <dbReference type="ARBA" id="ARBA00018672"/>
    </source>
</evidence>
<dbReference type="CDD" id="cd00383">
    <property type="entry name" value="trans_reg_C"/>
    <property type="match status" value="1"/>
</dbReference>
<dbReference type="Pfam" id="PF00072">
    <property type="entry name" value="Response_reg"/>
    <property type="match status" value="1"/>
</dbReference>
<dbReference type="InterPro" id="IPR001867">
    <property type="entry name" value="OmpR/PhoB-type_DNA-bd"/>
</dbReference>
<dbReference type="SUPFAM" id="SSF52172">
    <property type="entry name" value="CheY-like"/>
    <property type="match status" value="1"/>
</dbReference>
<dbReference type="Gene3D" id="3.40.50.2300">
    <property type="match status" value="1"/>
</dbReference>
<gene>
    <name evidence="10" type="ORF">H9734_06055</name>
</gene>
<comment type="function">
    <text evidence="5">May play the central regulatory role in sporulation. It may be an element of the effector pathway responsible for the activation of sporulation genes in response to nutritional stress. Spo0A may act in concert with spo0H (a sigma factor) to control the expression of some genes that are critical to the sporulation process.</text>
</comment>
<feature type="domain" description="Response regulatory" evidence="8">
    <location>
        <begin position="3"/>
        <end position="116"/>
    </location>
</feature>
<feature type="modified residue" description="4-aspartylphosphate" evidence="6">
    <location>
        <position position="52"/>
    </location>
</feature>
<dbReference type="PROSITE" id="PS50110">
    <property type="entry name" value="RESPONSE_REGULATORY"/>
    <property type="match status" value="1"/>
</dbReference>
<dbReference type="InterPro" id="IPR036388">
    <property type="entry name" value="WH-like_DNA-bd_sf"/>
</dbReference>
<dbReference type="InterPro" id="IPR001789">
    <property type="entry name" value="Sig_transdc_resp-reg_receiver"/>
</dbReference>
<dbReference type="InterPro" id="IPR011006">
    <property type="entry name" value="CheY-like_superfamily"/>
</dbReference>
<organism evidence="10 11">
    <name type="scientific">Candidatus Fusicatenibacter merdavium</name>
    <dbReference type="NCBI Taxonomy" id="2838600"/>
    <lineage>
        <taxon>Bacteria</taxon>
        <taxon>Bacillati</taxon>
        <taxon>Bacillota</taxon>
        <taxon>Clostridia</taxon>
        <taxon>Lachnospirales</taxon>
        <taxon>Lachnospiraceae</taxon>
        <taxon>Fusicatenibacter</taxon>
    </lineage>
</organism>
<dbReference type="GO" id="GO:0005829">
    <property type="term" value="C:cytosol"/>
    <property type="evidence" value="ECO:0007669"/>
    <property type="project" value="TreeGrafter"/>
</dbReference>
<protein>
    <recommendedName>
        <fullName evidence="1">Stage 0 sporulation protein A homolog</fullName>
    </recommendedName>
</protein>
<reference evidence="10" key="1">
    <citation type="journal article" date="2021" name="PeerJ">
        <title>Extensive microbial diversity within the chicken gut microbiome revealed by metagenomics and culture.</title>
        <authorList>
            <person name="Gilroy R."/>
            <person name="Ravi A."/>
            <person name="Getino M."/>
            <person name="Pursley I."/>
            <person name="Horton D.L."/>
            <person name="Alikhan N.F."/>
            <person name="Baker D."/>
            <person name="Gharbi K."/>
            <person name="Hall N."/>
            <person name="Watson M."/>
            <person name="Adriaenssens E.M."/>
            <person name="Foster-Nyarko E."/>
            <person name="Jarju S."/>
            <person name="Secka A."/>
            <person name="Antonio M."/>
            <person name="Oren A."/>
            <person name="Chaudhuri R.R."/>
            <person name="La Ragione R."/>
            <person name="Hildebrand F."/>
            <person name="Pallen M.J."/>
        </authorList>
    </citation>
    <scope>NUCLEOTIDE SEQUENCE</scope>
    <source>
        <strain evidence="10">CHK183-1962</strain>
    </source>
</reference>
<keyword evidence="3 7" id="KW-0238">DNA-binding</keyword>
<dbReference type="PANTHER" id="PTHR48111">
    <property type="entry name" value="REGULATOR OF RPOS"/>
    <property type="match status" value="1"/>
</dbReference>
<keyword evidence="6" id="KW-0597">Phosphoprotein</keyword>
<evidence type="ECO:0000256" key="5">
    <source>
        <dbReference type="ARBA" id="ARBA00024867"/>
    </source>
</evidence>
<evidence type="ECO:0000256" key="2">
    <source>
        <dbReference type="ARBA" id="ARBA00023015"/>
    </source>
</evidence>
<dbReference type="GO" id="GO:0006355">
    <property type="term" value="P:regulation of DNA-templated transcription"/>
    <property type="evidence" value="ECO:0007669"/>
    <property type="project" value="InterPro"/>
</dbReference>
<evidence type="ECO:0000256" key="7">
    <source>
        <dbReference type="PROSITE-ProRule" id="PRU01091"/>
    </source>
</evidence>
<dbReference type="Gene3D" id="1.10.10.10">
    <property type="entry name" value="Winged helix-like DNA-binding domain superfamily/Winged helix DNA-binding domain"/>
    <property type="match status" value="1"/>
</dbReference>
<dbReference type="GO" id="GO:0032993">
    <property type="term" value="C:protein-DNA complex"/>
    <property type="evidence" value="ECO:0007669"/>
    <property type="project" value="TreeGrafter"/>
</dbReference>
<dbReference type="SMART" id="SM00448">
    <property type="entry name" value="REC"/>
    <property type="match status" value="1"/>
</dbReference>
<evidence type="ECO:0000256" key="3">
    <source>
        <dbReference type="ARBA" id="ARBA00023125"/>
    </source>
</evidence>
<dbReference type="PANTHER" id="PTHR48111:SF43">
    <property type="entry name" value="STAGE 0 SPORULATION PROTEIN A HOMOLOG"/>
    <property type="match status" value="1"/>
</dbReference>
<dbReference type="SUPFAM" id="SSF46894">
    <property type="entry name" value="C-terminal effector domain of the bipartite response regulators"/>
    <property type="match status" value="1"/>
</dbReference>
<evidence type="ECO:0000313" key="11">
    <source>
        <dbReference type="Proteomes" id="UP000886890"/>
    </source>
</evidence>
<dbReference type="AlphaFoldDB" id="A0A9D2BIX8"/>
<dbReference type="Pfam" id="PF00486">
    <property type="entry name" value="Trans_reg_C"/>
    <property type="match status" value="1"/>
</dbReference>
<dbReference type="SMART" id="SM00862">
    <property type="entry name" value="Trans_reg_C"/>
    <property type="match status" value="1"/>
</dbReference>
<feature type="domain" description="OmpR/PhoB-type" evidence="9">
    <location>
        <begin position="126"/>
        <end position="223"/>
    </location>
</feature>
<name>A0A9D2BIX8_9FIRM</name>
<keyword evidence="2" id="KW-0805">Transcription regulation</keyword>
<comment type="caution">
    <text evidence="10">The sequence shown here is derived from an EMBL/GenBank/DDBJ whole genome shotgun (WGS) entry which is preliminary data.</text>
</comment>
<evidence type="ECO:0000256" key="4">
    <source>
        <dbReference type="ARBA" id="ARBA00023163"/>
    </source>
</evidence>
<dbReference type="EMBL" id="DXEK01000099">
    <property type="protein sequence ID" value="HIX77142.1"/>
    <property type="molecule type" value="Genomic_DNA"/>
</dbReference>
<keyword evidence="4" id="KW-0804">Transcription</keyword>
<evidence type="ECO:0000259" key="8">
    <source>
        <dbReference type="PROSITE" id="PS50110"/>
    </source>
</evidence>